<dbReference type="InterPro" id="IPR050131">
    <property type="entry name" value="Peptidase_S8_subtilisin-like"/>
</dbReference>
<dbReference type="Pfam" id="PF05922">
    <property type="entry name" value="Inhibitor_I9"/>
    <property type="match status" value="1"/>
</dbReference>
<name>A0A6J6P316_9ZZZZ</name>
<keyword evidence="4" id="KW-0378">Hydrolase</keyword>
<evidence type="ECO:0000256" key="5">
    <source>
        <dbReference type="ARBA" id="ARBA00022825"/>
    </source>
</evidence>
<protein>
    <submittedName>
        <fullName evidence="8">Unannotated protein</fullName>
    </submittedName>
</protein>
<evidence type="ECO:0000256" key="4">
    <source>
        <dbReference type="ARBA" id="ARBA00022801"/>
    </source>
</evidence>
<evidence type="ECO:0000256" key="3">
    <source>
        <dbReference type="ARBA" id="ARBA00022729"/>
    </source>
</evidence>
<dbReference type="SMART" id="SM00560">
    <property type="entry name" value="LamGL"/>
    <property type="match status" value="1"/>
</dbReference>
<dbReference type="Gene3D" id="3.30.70.80">
    <property type="entry name" value="Peptidase S8 propeptide/proteinase inhibitor I9"/>
    <property type="match status" value="1"/>
</dbReference>
<dbReference type="PROSITE" id="PS00137">
    <property type="entry name" value="SUBTILASE_HIS"/>
    <property type="match status" value="1"/>
</dbReference>
<keyword evidence="3" id="KW-0732">Signal</keyword>
<dbReference type="Pfam" id="PF13385">
    <property type="entry name" value="Laminin_G_3"/>
    <property type="match status" value="1"/>
</dbReference>
<sequence>MRGAPAAGRSRARPLVSCAALLLALATPIVSSVWAALPQSDFIVVLRPGDNNAAATASTLSSSIGGEVDDVYEHAVKGFVVTATDAVAAALARDPNVAYVERDRAVTIDAQSTPTGVRRTFASSNPFMFIDGFDDIRVDADVAVIDTGIDLQHPDLNVVGGVNCLPATGCVPGGDDDNYHGTHVAGTIGAIDNNIGVVGVAPGVRLWAVKVMDNTGVGSLSSIISGLDWVTANAATIEVANMSFGAPGISQALFDATQSAVNAGVAIAVAAGNSHVSAAGISPASFNNVLTVSALADFDGASGGLGAPTCTADQDDTLADFSNFGPVDITAPGVCIASTVPVELGSYGVLSGTSMASPAVAGALALLARQSNPANATQVRALYDRVIAAGDFNWTDDSGDGVKEPLLDLSNPTVFAAAAQPPCVTLSSAGLIGSWKGENNLVAQVGPTLTGSATFSPSLVGQGFTFAQTDKLTIDQFPTVATAMSVEMWIRPLNTGSNQVLASRWNFPSADDAARTFELALSSNAELIWATDETSSRRPEELRVGVPQIFDGGFHHVAATWDQTSIRVYLDGQFIASKPSQGGTLNSAAMTPFRLGGTAGLGGAFTFAGVIDEPSVWSRVLSASEIAGIRAAGISGKC</sequence>
<dbReference type="InterPro" id="IPR023827">
    <property type="entry name" value="Peptidase_S8_Asp-AS"/>
</dbReference>
<keyword evidence="2" id="KW-0645">Protease</keyword>
<dbReference type="SUPFAM" id="SSF54897">
    <property type="entry name" value="Protease propeptides/inhibitors"/>
    <property type="match status" value="1"/>
</dbReference>
<organism evidence="8">
    <name type="scientific">freshwater metagenome</name>
    <dbReference type="NCBI Taxonomy" id="449393"/>
    <lineage>
        <taxon>unclassified sequences</taxon>
        <taxon>metagenomes</taxon>
        <taxon>ecological metagenomes</taxon>
    </lineage>
</organism>
<dbReference type="PROSITE" id="PS00136">
    <property type="entry name" value="SUBTILASE_ASP"/>
    <property type="match status" value="1"/>
</dbReference>
<dbReference type="PROSITE" id="PS51892">
    <property type="entry name" value="SUBTILASE"/>
    <property type="match status" value="1"/>
</dbReference>
<dbReference type="GO" id="GO:0005615">
    <property type="term" value="C:extracellular space"/>
    <property type="evidence" value="ECO:0007669"/>
    <property type="project" value="TreeGrafter"/>
</dbReference>
<dbReference type="PROSITE" id="PS00138">
    <property type="entry name" value="SUBTILASE_SER"/>
    <property type="match status" value="1"/>
</dbReference>
<dbReference type="InterPro" id="IPR036852">
    <property type="entry name" value="Peptidase_S8/S53_dom_sf"/>
</dbReference>
<dbReference type="SUPFAM" id="SSF52743">
    <property type="entry name" value="Subtilisin-like"/>
    <property type="match status" value="1"/>
</dbReference>
<dbReference type="InterPro" id="IPR006558">
    <property type="entry name" value="LamG-like"/>
</dbReference>
<dbReference type="Pfam" id="PF00082">
    <property type="entry name" value="Peptidase_S8"/>
    <property type="match status" value="1"/>
</dbReference>
<dbReference type="InterPro" id="IPR022398">
    <property type="entry name" value="Peptidase_S8_His-AS"/>
</dbReference>
<gene>
    <name evidence="8" type="ORF">UFOPK2366_00867</name>
</gene>
<dbReference type="InterPro" id="IPR023828">
    <property type="entry name" value="Peptidase_S8_Ser-AS"/>
</dbReference>
<comment type="similarity">
    <text evidence="1">Belongs to the peptidase S8 family.</text>
</comment>
<dbReference type="InterPro" id="IPR000209">
    <property type="entry name" value="Peptidase_S8/S53_dom"/>
</dbReference>
<dbReference type="InterPro" id="IPR015500">
    <property type="entry name" value="Peptidase_S8_subtilisin-rel"/>
</dbReference>
<dbReference type="GO" id="GO:0006508">
    <property type="term" value="P:proteolysis"/>
    <property type="evidence" value="ECO:0007669"/>
    <property type="project" value="UniProtKB-KW"/>
</dbReference>
<keyword evidence="6" id="KW-1015">Disulfide bond</keyword>
<evidence type="ECO:0000256" key="1">
    <source>
        <dbReference type="ARBA" id="ARBA00011073"/>
    </source>
</evidence>
<proteinExistence type="inferred from homology"/>
<dbReference type="PANTHER" id="PTHR43806:SF11">
    <property type="entry name" value="CEREVISIN-RELATED"/>
    <property type="match status" value="1"/>
</dbReference>
<dbReference type="InterPro" id="IPR013320">
    <property type="entry name" value="ConA-like_dom_sf"/>
</dbReference>
<evidence type="ECO:0000259" key="7">
    <source>
        <dbReference type="SMART" id="SM00560"/>
    </source>
</evidence>
<dbReference type="PANTHER" id="PTHR43806">
    <property type="entry name" value="PEPTIDASE S8"/>
    <property type="match status" value="1"/>
</dbReference>
<evidence type="ECO:0000313" key="8">
    <source>
        <dbReference type="EMBL" id="CAB4693146.1"/>
    </source>
</evidence>
<reference evidence="8" key="1">
    <citation type="submission" date="2020-05" db="EMBL/GenBank/DDBJ databases">
        <authorList>
            <person name="Chiriac C."/>
            <person name="Salcher M."/>
            <person name="Ghai R."/>
            <person name="Kavagutti S V."/>
        </authorList>
    </citation>
    <scope>NUCLEOTIDE SEQUENCE</scope>
</reference>
<dbReference type="PRINTS" id="PR00723">
    <property type="entry name" value="SUBTILISIN"/>
</dbReference>
<evidence type="ECO:0000256" key="6">
    <source>
        <dbReference type="ARBA" id="ARBA00023157"/>
    </source>
</evidence>
<dbReference type="Gene3D" id="2.60.120.200">
    <property type="match status" value="1"/>
</dbReference>
<dbReference type="InterPro" id="IPR010259">
    <property type="entry name" value="S8pro/Inhibitor_I9"/>
</dbReference>
<evidence type="ECO:0000256" key="2">
    <source>
        <dbReference type="ARBA" id="ARBA00022670"/>
    </source>
</evidence>
<feature type="domain" description="LamG-like jellyroll fold" evidence="7">
    <location>
        <begin position="482"/>
        <end position="624"/>
    </location>
</feature>
<dbReference type="GO" id="GO:0004252">
    <property type="term" value="F:serine-type endopeptidase activity"/>
    <property type="evidence" value="ECO:0007669"/>
    <property type="project" value="InterPro"/>
</dbReference>
<dbReference type="AlphaFoldDB" id="A0A6J6P316"/>
<dbReference type="EMBL" id="CAEZXM010000143">
    <property type="protein sequence ID" value="CAB4693146.1"/>
    <property type="molecule type" value="Genomic_DNA"/>
</dbReference>
<dbReference type="SUPFAM" id="SSF49899">
    <property type="entry name" value="Concanavalin A-like lectins/glucanases"/>
    <property type="match status" value="1"/>
</dbReference>
<accession>A0A6J6P316</accession>
<keyword evidence="5" id="KW-0720">Serine protease</keyword>
<dbReference type="InterPro" id="IPR037045">
    <property type="entry name" value="S8pro/Inhibitor_I9_sf"/>
</dbReference>
<dbReference type="Gene3D" id="3.40.50.200">
    <property type="entry name" value="Peptidase S8/S53 domain"/>
    <property type="match status" value="1"/>
</dbReference>